<dbReference type="Pfam" id="PF00651">
    <property type="entry name" value="BTB"/>
    <property type="match status" value="1"/>
</dbReference>
<dbReference type="PROSITE" id="PS50097">
    <property type="entry name" value="BTB"/>
    <property type="match status" value="1"/>
</dbReference>
<dbReference type="InterPro" id="IPR006571">
    <property type="entry name" value="TLDc_dom"/>
</dbReference>
<gene>
    <name evidence="3" type="ORF">RhiirA4_474411</name>
</gene>
<dbReference type="PANTHER" id="PTHR45774">
    <property type="entry name" value="BTB/POZ DOMAIN-CONTAINING"/>
    <property type="match status" value="1"/>
</dbReference>
<dbReference type="CDD" id="cd18186">
    <property type="entry name" value="BTB_POZ_ZBTB_KLHL-like"/>
    <property type="match status" value="1"/>
</dbReference>
<feature type="domain" description="BTB" evidence="1">
    <location>
        <begin position="24"/>
        <end position="97"/>
    </location>
</feature>
<dbReference type="SUPFAM" id="SSF54695">
    <property type="entry name" value="POZ domain"/>
    <property type="match status" value="1"/>
</dbReference>
<keyword evidence="4" id="KW-1185">Reference proteome</keyword>
<comment type="caution">
    <text evidence="3">The sequence shown here is derived from an EMBL/GenBank/DDBJ whole genome shotgun (WGS) entry which is preliminary data.</text>
</comment>
<feature type="domain" description="TLDc" evidence="2">
    <location>
        <begin position="444"/>
        <end position="603"/>
    </location>
</feature>
<dbReference type="VEuPathDB" id="FungiDB:FUN_000172"/>
<dbReference type="AlphaFoldDB" id="A0A2I1H8D3"/>
<dbReference type="VEuPathDB" id="FungiDB:RhiirFUN_023653"/>
<dbReference type="PROSITE" id="PS51886">
    <property type="entry name" value="TLDC"/>
    <property type="match status" value="1"/>
</dbReference>
<evidence type="ECO:0000259" key="2">
    <source>
        <dbReference type="PROSITE" id="PS51886"/>
    </source>
</evidence>
<dbReference type="Gene3D" id="1.25.40.420">
    <property type="match status" value="1"/>
</dbReference>
<name>A0A2I1H8D3_9GLOM</name>
<reference evidence="3 4" key="1">
    <citation type="submission" date="2015-10" db="EMBL/GenBank/DDBJ databases">
        <title>Genome analyses suggest a sexual origin of heterokaryosis in a supposedly ancient asexual fungus.</title>
        <authorList>
            <person name="Ropars J."/>
            <person name="Sedzielewska K."/>
            <person name="Noel J."/>
            <person name="Charron P."/>
            <person name="Farinelli L."/>
            <person name="Marton T."/>
            <person name="Kruger M."/>
            <person name="Pelin A."/>
            <person name="Brachmann A."/>
            <person name="Corradi N."/>
        </authorList>
    </citation>
    <scope>NUCLEOTIDE SEQUENCE [LARGE SCALE GENOMIC DNA]</scope>
    <source>
        <strain evidence="3 4">A4</strain>
    </source>
</reference>
<proteinExistence type="predicted"/>
<evidence type="ECO:0000259" key="1">
    <source>
        <dbReference type="PROSITE" id="PS50097"/>
    </source>
</evidence>
<dbReference type="VEuPathDB" id="FungiDB:RhiirFUN_017680"/>
<evidence type="ECO:0000313" key="3">
    <source>
        <dbReference type="EMBL" id="PKY55143.1"/>
    </source>
</evidence>
<dbReference type="InterPro" id="IPR011333">
    <property type="entry name" value="SKP1/BTB/POZ_sf"/>
</dbReference>
<dbReference type="InterPro" id="IPR000210">
    <property type="entry name" value="BTB/POZ_dom"/>
</dbReference>
<evidence type="ECO:0000313" key="4">
    <source>
        <dbReference type="Proteomes" id="UP000234323"/>
    </source>
</evidence>
<dbReference type="PANTHER" id="PTHR45774:SF3">
    <property type="entry name" value="BTB (POZ) DOMAIN-CONTAINING 2B-RELATED"/>
    <property type="match status" value="1"/>
</dbReference>
<dbReference type="VEuPathDB" id="FungiDB:RhiirA1_466975"/>
<dbReference type="Pfam" id="PF07534">
    <property type="entry name" value="TLD"/>
    <property type="match status" value="1"/>
</dbReference>
<accession>A0A2I1H8D3</accession>
<dbReference type="EMBL" id="LLXI01001785">
    <property type="protein sequence ID" value="PKY55143.1"/>
    <property type="molecule type" value="Genomic_DNA"/>
</dbReference>
<dbReference type="Gene3D" id="3.30.710.10">
    <property type="entry name" value="Potassium Channel Kv1.1, Chain A"/>
    <property type="match status" value="1"/>
</dbReference>
<dbReference type="SMART" id="SM00225">
    <property type="entry name" value="BTB"/>
    <property type="match status" value="1"/>
</dbReference>
<protein>
    <recommendedName>
        <fullName evidence="5">Kelch-like protein 17</fullName>
    </recommendedName>
</protein>
<evidence type="ECO:0008006" key="5">
    <source>
        <dbReference type="Google" id="ProtNLM"/>
    </source>
</evidence>
<dbReference type="Proteomes" id="UP000234323">
    <property type="component" value="Unassembled WGS sequence"/>
</dbReference>
<organism evidence="3 4">
    <name type="scientific">Rhizophagus irregularis</name>
    <dbReference type="NCBI Taxonomy" id="588596"/>
    <lineage>
        <taxon>Eukaryota</taxon>
        <taxon>Fungi</taxon>
        <taxon>Fungi incertae sedis</taxon>
        <taxon>Mucoromycota</taxon>
        <taxon>Glomeromycotina</taxon>
        <taxon>Glomeromycetes</taxon>
        <taxon>Glomerales</taxon>
        <taxon>Glomeraceae</taxon>
        <taxon>Rhizophagus</taxon>
    </lineage>
</organism>
<sequence length="605" mass="70866">MADNKLLLNLSHNLREVLEDDEYYDITIEVGNDPYIKIFRAHMVILHYRSPYLRRIFSTNKRKNDGTLTHIKFPNILPEIFQIILRYIYGGVLPLDECDTSDIIKILVAANELKLQELIILLQSFLIENKSEWMKQNFSNIYRMIFENNSFLELQKYCTDLISEDPVKIFESPNFSSTPEKLLVALIRNDKLQMSEIQLWDYVLKWGLSQNPELPSDPTNFSKEDFNTLKNRLQRCIQFINFYNLTSEEFYKVIPYKKIIPKELYKDLLTHFLNSNNKKSEPNEPNIVKDIENNKSKSNVIENIKENKETNPGSNIVENKPVANIVEDIKENKPIVNIVEDIKKNELERNIFEFIEENKLEQTVIEVIEEPRKIRNKPAPNIIKEIEENSPNEDDNYYKKEIDSKIITYRHAKLILKWINKIYMKNMKNMNNTNTSTYTSYFSKWIYTDTTNNTTNNPNSMNITHTTHKLKLLLRGTRDGFAPQKFHNVCDNRFHTVVVIKTHNNEIIGGYNPVSWKSDVSYSITKDSFIFSFKGDGNHILSRVVCDAYATYNVNWYGPSFGVSDLSLREGNMGVCRQNSYEKPIRGTTDDFFATEYEVFQIVGI</sequence>